<dbReference type="Pfam" id="PF00022">
    <property type="entry name" value="Actin"/>
    <property type="match status" value="1"/>
</dbReference>
<dbReference type="Gene3D" id="3.90.640.10">
    <property type="entry name" value="Actin, Chain A, domain 4"/>
    <property type="match status" value="1"/>
</dbReference>
<evidence type="ECO:0000313" key="3">
    <source>
        <dbReference type="EMBL" id="OBA22762.1"/>
    </source>
</evidence>
<dbReference type="Gene3D" id="3.30.420.40">
    <property type="match status" value="2"/>
</dbReference>
<accession>A0A1A0HFU0</accession>
<evidence type="ECO:0000313" key="4">
    <source>
        <dbReference type="Proteomes" id="UP000092555"/>
    </source>
</evidence>
<name>A0A1A0HFU0_9ASCO</name>
<comment type="similarity">
    <text evidence="1">Belongs to the actin family.</text>
</comment>
<dbReference type="RefSeq" id="XP_018709219.1">
    <property type="nucleotide sequence ID" value="XM_018854850.1"/>
</dbReference>
<dbReference type="SUPFAM" id="SSF53067">
    <property type="entry name" value="Actin-like ATPase domain"/>
    <property type="match status" value="2"/>
</dbReference>
<dbReference type="InterPro" id="IPR004000">
    <property type="entry name" value="Actin"/>
</dbReference>
<dbReference type="PANTHER" id="PTHR11937">
    <property type="entry name" value="ACTIN"/>
    <property type="match status" value="1"/>
</dbReference>
<reference evidence="3 4" key="1">
    <citation type="submission" date="2016-05" db="EMBL/GenBank/DDBJ databases">
        <title>Comparative genomics of biotechnologically important yeasts.</title>
        <authorList>
            <consortium name="DOE Joint Genome Institute"/>
            <person name="Riley R."/>
            <person name="Haridas S."/>
            <person name="Wolfe K.H."/>
            <person name="Lopes M.R."/>
            <person name="Hittinger C.T."/>
            <person name="Goker M."/>
            <person name="Salamov A."/>
            <person name="Wisecaver J."/>
            <person name="Long T.M."/>
            <person name="Aerts A.L."/>
            <person name="Barry K."/>
            <person name="Choi C."/>
            <person name="Clum A."/>
            <person name="Coughlan A.Y."/>
            <person name="Deshpande S."/>
            <person name="Douglass A.P."/>
            <person name="Hanson S.J."/>
            <person name="Klenk H.-P."/>
            <person name="LaButti K."/>
            <person name="Lapidus A."/>
            <person name="Lindquist E."/>
            <person name="Lipzen A."/>
            <person name="Meier-kolthoff J.P."/>
            <person name="Ohm R.A."/>
            <person name="Otillar R.P."/>
            <person name="Pangilinan J."/>
            <person name="Peng Y."/>
            <person name="Rokas A."/>
            <person name="Rosa C.A."/>
            <person name="Scheuner C."/>
            <person name="Sibirny A.A."/>
            <person name="Slot J.C."/>
            <person name="Stielow J.B."/>
            <person name="Sun H."/>
            <person name="Kurtzman C.P."/>
            <person name="Blackwell M."/>
            <person name="Grigoriev I.V."/>
            <person name="Jeffries T.W."/>
        </authorList>
    </citation>
    <scope>NUCLEOTIDE SEQUENCE [LARGE SCALE GENOMIC DNA]</scope>
    <source>
        <strain evidence="3 4">NRRL YB-4993</strain>
    </source>
</reference>
<dbReference type="GeneID" id="30032294"/>
<comment type="caution">
    <text evidence="3">The sequence shown here is derived from an EMBL/GenBank/DDBJ whole genome shotgun (WGS) entry which is preliminary data.</text>
</comment>
<dbReference type="EMBL" id="LXTC01000001">
    <property type="protein sequence ID" value="OBA22762.1"/>
    <property type="molecule type" value="Genomic_DNA"/>
</dbReference>
<dbReference type="OrthoDB" id="6220758at2759"/>
<protein>
    <submittedName>
        <fullName evidence="3">Actin/actin-like protein</fullName>
    </submittedName>
</protein>
<keyword evidence="4" id="KW-1185">Reference proteome</keyword>
<dbReference type="AlphaFoldDB" id="A0A1A0HFU0"/>
<sequence length="407" mass="45106">MPSQQLVLDNGAYQIKAGFADHGLPLAVDNTLAKARDGIVYIGNEYRAHANLHLGISFKRPHDQGHLTLWETQKPVWDYTLDRLLPRRALDPLDVRLVLTEPPFQLPQLSMNTDLVVFEEYGFAEYYRCAAAQLVPWAVPRAPPDYALVVDCGHGATHVVPVLGQRVMWAGVRKLPFGGRHVTGLLRETVAFRHYDVAAEPVLLNTIKEQTLYVAADFGQALRARLRAACEFVLPDFKTTATGHVREPGRPLAPGAQTIVLRDERFTGPEAYFRPEILLDNCAWSRSAVLQNAGFRNLPALVVDAIMACPAPVRPMLLANIHVVGGAANLRNFRARLAADLRLELPAAWGVRVVDQAHALDHAAWHGGCALAHSDVLDAVKITKQEFYEHGASWCQKQFGFRNFADS</sequence>
<dbReference type="STRING" id="869754.A0A1A0HFU0"/>
<dbReference type="InterPro" id="IPR043129">
    <property type="entry name" value="ATPase_NBD"/>
</dbReference>
<organism evidence="3 4">
    <name type="scientific">Metschnikowia bicuspidata var. bicuspidata NRRL YB-4993</name>
    <dbReference type="NCBI Taxonomy" id="869754"/>
    <lineage>
        <taxon>Eukaryota</taxon>
        <taxon>Fungi</taxon>
        <taxon>Dikarya</taxon>
        <taxon>Ascomycota</taxon>
        <taxon>Saccharomycotina</taxon>
        <taxon>Pichiomycetes</taxon>
        <taxon>Metschnikowiaceae</taxon>
        <taxon>Metschnikowia</taxon>
    </lineage>
</organism>
<dbReference type="CDD" id="cd10210">
    <property type="entry name" value="ASKHA_NBD_Arp6"/>
    <property type="match status" value="1"/>
</dbReference>
<dbReference type="RefSeq" id="XP_018713243.1">
    <property type="nucleotide sequence ID" value="XM_018859319.1"/>
</dbReference>
<evidence type="ECO:0000313" key="2">
    <source>
        <dbReference type="EMBL" id="OBA14057.1"/>
    </source>
</evidence>
<dbReference type="SMART" id="SM00268">
    <property type="entry name" value="ACTIN"/>
    <property type="match status" value="1"/>
</dbReference>
<dbReference type="GeneID" id="30027826"/>
<proteinExistence type="inferred from homology"/>
<evidence type="ECO:0000256" key="1">
    <source>
        <dbReference type="RuleBase" id="RU000487"/>
    </source>
</evidence>
<gene>
    <name evidence="2" type="ORF">METBIDRAFT_192335</name>
    <name evidence="3" type="ORF">METBIDRAFT_9125</name>
</gene>
<dbReference type="Proteomes" id="UP000092555">
    <property type="component" value="Unassembled WGS sequence"/>
</dbReference>
<dbReference type="EMBL" id="LXTC01000036">
    <property type="protein sequence ID" value="OBA14057.1"/>
    <property type="molecule type" value="Genomic_DNA"/>
</dbReference>